<gene>
    <name evidence="3" type="ORF">SAMN05444164_8028</name>
</gene>
<dbReference type="PRINTS" id="PR00081">
    <property type="entry name" value="GDHRDH"/>
</dbReference>
<dbReference type="AlphaFoldDB" id="A0A1H5IP99"/>
<evidence type="ECO:0000256" key="2">
    <source>
        <dbReference type="ARBA" id="ARBA00023002"/>
    </source>
</evidence>
<evidence type="ECO:0000313" key="4">
    <source>
        <dbReference type="Proteomes" id="UP000198992"/>
    </source>
</evidence>
<dbReference type="InterPro" id="IPR036291">
    <property type="entry name" value="NAD(P)-bd_dom_sf"/>
</dbReference>
<dbReference type="EMBL" id="FNTH01000001">
    <property type="protein sequence ID" value="SEE42000.1"/>
    <property type="molecule type" value="Genomic_DNA"/>
</dbReference>
<evidence type="ECO:0000256" key="1">
    <source>
        <dbReference type="ARBA" id="ARBA00006484"/>
    </source>
</evidence>
<proteinExistence type="inferred from homology"/>
<dbReference type="InterPro" id="IPR002347">
    <property type="entry name" value="SDR_fam"/>
</dbReference>
<protein>
    <submittedName>
        <fullName evidence="3">3-oxoacyl-[acyl-carrier protein] reductase</fullName>
    </submittedName>
</protein>
<dbReference type="FunFam" id="3.40.50.720:FF:000084">
    <property type="entry name" value="Short-chain dehydrogenase reductase"/>
    <property type="match status" value="1"/>
</dbReference>
<dbReference type="GO" id="GO:0016491">
    <property type="term" value="F:oxidoreductase activity"/>
    <property type="evidence" value="ECO:0007669"/>
    <property type="project" value="UniProtKB-KW"/>
</dbReference>
<organism evidence="3 4">
    <name type="scientific">Bradyrhizobium erythrophlei</name>
    <dbReference type="NCBI Taxonomy" id="1437360"/>
    <lineage>
        <taxon>Bacteria</taxon>
        <taxon>Pseudomonadati</taxon>
        <taxon>Pseudomonadota</taxon>
        <taxon>Alphaproteobacteria</taxon>
        <taxon>Hyphomicrobiales</taxon>
        <taxon>Nitrobacteraceae</taxon>
        <taxon>Bradyrhizobium</taxon>
    </lineage>
</organism>
<dbReference type="Gene3D" id="3.40.50.720">
    <property type="entry name" value="NAD(P)-binding Rossmann-like Domain"/>
    <property type="match status" value="1"/>
</dbReference>
<dbReference type="PANTHER" id="PTHR43943">
    <property type="entry name" value="DEHYDROGENASE/REDUCTASE (SDR FAMILY) MEMBER 4"/>
    <property type="match status" value="1"/>
</dbReference>
<dbReference type="PANTHER" id="PTHR43943:SF17">
    <property type="entry name" value="3-PHENYLPROPIONATE-DIHYDRODIOL_CINNAMIC ACID-DIHYDRODIOL DEHYDROGENASE"/>
    <property type="match status" value="1"/>
</dbReference>
<dbReference type="SUPFAM" id="SSF51735">
    <property type="entry name" value="NAD(P)-binding Rossmann-fold domains"/>
    <property type="match status" value="1"/>
</dbReference>
<keyword evidence="2" id="KW-0560">Oxidoreductase</keyword>
<evidence type="ECO:0000313" key="3">
    <source>
        <dbReference type="EMBL" id="SEE42000.1"/>
    </source>
</evidence>
<name>A0A1H5IP99_9BRAD</name>
<sequence>MLRGSLQSARIRKDIRMDLGLKGRNAIVLGGTRGIGRAIAATLAGEGVGVAVCARNAEQVASSVAELKAAGVRVTGAAVDITDSAALTSWIAAVATELGSIDMMFSNAGAMAQGGDPESWEQNFRLDVLGAVNAFEAARPFLEASGETTGDAAFIIISSISAAQADRAGSYGPIKAALVHMAKGLARQYAAKKIRVNVVSPGTVYFKGGIWNMVEQNTPKIYQDALARNPTGRMATPQEIANAAVFLASPASSFTTGSNLVVDGAISNRVNF</sequence>
<comment type="similarity">
    <text evidence="1">Belongs to the short-chain dehydrogenases/reductases (SDR) family.</text>
</comment>
<dbReference type="Pfam" id="PF13561">
    <property type="entry name" value="adh_short_C2"/>
    <property type="match status" value="1"/>
</dbReference>
<accession>A0A1H5IP99</accession>
<reference evidence="3 4" key="1">
    <citation type="submission" date="2016-10" db="EMBL/GenBank/DDBJ databases">
        <authorList>
            <person name="de Groot N.N."/>
        </authorList>
    </citation>
    <scope>NUCLEOTIDE SEQUENCE [LARGE SCALE GENOMIC DNA]</scope>
    <source>
        <strain evidence="3 4">MT12</strain>
    </source>
</reference>
<dbReference type="Proteomes" id="UP000198992">
    <property type="component" value="Unassembled WGS sequence"/>
</dbReference>